<organism evidence="1 2">
    <name type="scientific">Suricata suricatta</name>
    <name type="common">Meerkat</name>
    <dbReference type="NCBI Taxonomy" id="37032"/>
    <lineage>
        <taxon>Eukaryota</taxon>
        <taxon>Metazoa</taxon>
        <taxon>Chordata</taxon>
        <taxon>Craniata</taxon>
        <taxon>Vertebrata</taxon>
        <taxon>Euteleostomi</taxon>
        <taxon>Mammalia</taxon>
        <taxon>Eutheria</taxon>
        <taxon>Laurasiatheria</taxon>
        <taxon>Carnivora</taxon>
        <taxon>Feliformia</taxon>
        <taxon>Herpestidae</taxon>
        <taxon>Suricata</taxon>
    </lineage>
</organism>
<protein>
    <submittedName>
        <fullName evidence="1">Uncharacterized protein</fullName>
    </submittedName>
</protein>
<dbReference type="AlphaFoldDB" id="A0A673VEK0"/>
<reference evidence="1 2" key="1">
    <citation type="submission" date="2019-05" db="EMBL/GenBank/DDBJ databases">
        <title>A Chromosome-scale Meerkat (S. suricatta) Genome Assembly.</title>
        <authorList>
            <person name="Dudchenko O."/>
            <person name="Lieberman Aiden E."/>
            <person name="Tung J."/>
            <person name="Barreiro L.B."/>
            <person name="Clutton-Brock T.H."/>
        </authorList>
    </citation>
    <scope>NUCLEOTIDE SEQUENCE [LARGE SCALE GENOMIC DNA]</scope>
</reference>
<name>A0A673VEK0_SURSU</name>
<proteinExistence type="predicted"/>
<reference evidence="1" key="2">
    <citation type="submission" date="2025-08" db="UniProtKB">
        <authorList>
            <consortium name="Ensembl"/>
        </authorList>
    </citation>
    <scope>IDENTIFICATION</scope>
</reference>
<reference evidence="1" key="3">
    <citation type="submission" date="2025-09" db="UniProtKB">
        <authorList>
            <consortium name="Ensembl"/>
        </authorList>
    </citation>
    <scope>IDENTIFICATION</scope>
</reference>
<evidence type="ECO:0000313" key="2">
    <source>
        <dbReference type="Proteomes" id="UP000472268"/>
    </source>
</evidence>
<dbReference type="Ensembl" id="ENSSSUT00005036475.1">
    <property type="protein sequence ID" value="ENSSSUP00005031976.1"/>
    <property type="gene ID" value="ENSSSUG00005020593.1"/>
</dbReference>
<sequence>MGKMNLIEHSHLPVTDEFSLSDNLFEDLKLPQCLFICSHLKAS</sequence>
<dbReference type="Proteomes" id="UP000472268">
    <property type="component" value="Chromosome 10"/>
</dbReference>
<accession>A0A673VEK0</accession>
<keyword evidence="2" id="KW-1185">Reference proteome</keyword>
<evidence type="ECO:0000313" key="1">
    <source>
        <dbReference type="Ensembl" id="ENSSSUP00005031976.1"/>
    </source>
</evidence>